<feature type="region of interest" description="Disordered" evidence="1">
    <location>
        <begin position="327"/>
        <end position="366"/>
    </location>
</feature>
<sequence length="366" mass="39554">MSDYDQHNPDATHWGAAPPLSPPGGMGAPSSSASSSGPSTPTEGVWSAQETGRGEVLMYPSVTSVHVEYMDVVDAKRYLKESVRAGLRRFRHGSDGFEVQHYALEDDGFVEVLVDAPYFSEGEEVTPAFREAFKLLTGWQYVQVPRFSYTSTEYLLAGAEKWVLITPSTNQVFALGAFMEKMTDGMVDALDSWADNARVHALPTDIIEQHATGLISGHHLAAADAPFTFPVEGSDLTLDDDECTAVHMVLQVAKVVLYLAAPYGIVTNGTRHFAIAGLMPYRNVSISRSWGHWVDGQRLPHLAGLTPDTIFDALAKLLCSHAYPPPPGAAAPQAPATPPRPTVASKMPRSHLPPTPGSSFEVDNLV</sequence>
<dbReference type="EMBL" id="CP086714">
    <property type="protein sequence ID" value="WOO76493.1"/>
    <property type="molecule type" value="Genomic_DNA"/>
</dbReference>
<dbReference type="RefSeq" id="XP_062622525.1">
    <property type="nucleotide sequence ID" value="XM_062766541.1"/>
</dbReference>
<dbReference type="Proteomes" id="UP000827549">
    <property type="component" value="Chromosome 1"/>
</dbReference>
<feature type="compositionally biased region" description="Pro residues" evidence="1">
    <location>
        <begin position="327"/>
        <end position="341"/>
    </location>
</feature>
<keyword evidence="3" id="KW-1185">Reference proteome</keyword>
<name>A0AAF0Y4E4_9TREE</name>
<evidence type="ECO:0000313" key="2">
    <source>
        <dbReference type="EMBL" id="WOO76493.1"/>
    </source>
</evidence>
<gene>
    <name evidence="2" type="ORF">LOC62_01G000115</name>
</gene>
<feature type="region of interest" description="Disordered" evidence="1">
    <location>
        <begin position="1"/>
        <end position="48"/>
    </location>
</feature>
<feature type="compositionally biased region" description="Basic and acidic residues" evidence="1">
    <location>
        <begin position="1"/>
        <end position="10"/>
    </location>
</feature>
<protein>
    <submittedName>
        <fullName evidence="2">Uncharacterized protein</fullName>
    </submittedName>
</protein>
<dbReference type="AlphaFoldDB" id="A0AAF0Y4E4"/>
<evidence type="ECO:0000256" key="1">
    <source>
        <dbReference type="SAM" id="MobiDB-lite"/>
    </source>
</evidence>
<proteinExistence type="predicted"/>
<dbReference type="GeneID" id="87803375"/>
<organism evidence="2 3">
    <name type="scientific">Vanrija pseudolonga</name>
    <dbReference type="NCBI Taxonomy" id="143232"/>
    <lineage>
        <taxon>Eukaryota</taxon>
        <taxon>Fungi</taxon>
        <taxon>Dikarya</taxon>
        <taxon>Basidiomycota</taxon>
        <taxon>Agaricomycotina</taxon>
        <taxon>Tremellomycetes</taxon>
        <taxon>Trichosporonales</taxon>
        <taxon>Trichosporonaceae</taxon>
        <taxon>Vanrija</taxon>
    </lineage>
</organism>
<accession>A0AAF0Y4E4</accession>
<feature type="compositionally biased region" description="Low complexity" evidence="1">
    <location>
        <begin position="28"/>
        <end position="39"/>
    </location>
</feature>
<evidence type="ECO:0000313" key="3">
    <source>
        <dbReference type="Proteomes" id="UP000827549"/>
    </source>
</evidence>
<reference evidence="2" key="1">
    <citation type="submission" date="2023-10" db="EMBL/GenBank/DDBJ databases">
        <authorList>
            <person name="Noh H."/>
        </authorList>
    </citation>
    <scope>NUCLEOTIDE SEQUENCE</scope>
    <source>
        <strain evidence="2">DUCC4014</strain>
    </source>
</reference>